<gene>
    <name evidence="1" type="ORF">AVEN_228605_1</name>
</gene>
<name>A0A4Y2KHM0_ARAVE</name>
<dbReference type="AlphaFoldDB" id="A0A4Y2KHM0"/>
<dbReference type="EMBL" id="BGPR01004661">
    <property type="protein sequence ID" value="GBN01931.1"/>
    <property type="molecule type" value="Genomic_DNA"/>
</dbReference>
<evidence type="ECO:0000313" key="1">
    <source>
        <dbReference type="EMBL" id="GBN01931.1"/>
    </source>
</evidence>
<organism evidence="1 2">
    <name type="scientific">Araneus ventricosus</name>
    <name type="common">Orbweaver spider</name>
    <name type="synonym">Epeira ventricosa</name>
    <dbReference type="NCBI Taxonomy" id="182803"/>
    <lineage>
        <taxon>Eukaryota</taxon>
        <taxon>Metazoa</taxon>
        <taxon>Ecdysozoa</taxon>
        <taxon>Arthropoda</taxon>
        <taxon>Chelicerata</taxon>
        <taxon>Arachnida</taxon>
        <taxon>Araneae</taxon>
        <taxon>Araneomorphae</taxon>
        <taxon>Entelegynae</taxon>
        <taxon>Araneoidea</taxon>
        <taxon>Araneidae</taxon>
        <taxon>Araneus</taxon>
    </lineage>
</organism>
<accession>A0A4Y2KHM0</accession>
<dbReference type="OrthoDB" id="10026072at2759"/>
<evidence type="ECO:0000313" key="2">
    <source>
        <dbReference type="Proteomes" id="UP000499080"/>
    </source>
</evidence>
<comment type="caution">
    <text evidence="1">The sequence shown here is derived from an EMBL/GenBank/DDBJ whole genome shotgun (WGS) entry which is preliminary data.</text>
</comment>
<reference evidence="1 2" key="1">
    <citation type="journal article" date="2019" name="Sci. Rep.">
        <title>Orb-weaving spider Araneus ventricosus genome elucidates the spidroin gene catalogue.</title>
        <authorList>
            <person name="Kono N."/>
            <person name="Nakamura H."/>
            <person name="Ohtoshi R."/>
            <person name="Moran D.A.P."/>
            <person name="Shinohara A."/>
            <person name="Yoshida Y."/>
            <person name="Fujiwara M."/>
            <person name="Mori M."/>
            <person name="Tomita M."/>
            <person name="Arakawa K."/>
        </authorList>
    </citation>
    <scope>NUCLEOTIDE SEQUENCE [LARGE SCALE GENOMIC DNA]</scope>
</reference>
<protein>
    <submittedName>
        <fullName evidence="1">Uncharacterized protein</fullName>
    </submittedName>
</protein>
<dbReference type="Proteomes" id="UP000499080">
    <property type="component" value="Unassembled WGS sequence"/>
</dbReference>
<sequence length="130" mass="15346">MVFAVFNPMAKIQPVAIQPQTNTKIMSHKSPESHQPFYYIQRSTPEIQPKLKTYLKNYYPRLAYKFMIYGTYARAVWLSFSIRLKTWGMLRANINKNDILRSNIESKQPRKRNPSILLYDVPNNSSMEEI</sequence>
<keyword evidence="2" id="KW-1185">Reference proteome</keyword>
<proteinExistence type="predicted"/>